<evidence type="ECO:0000313" key="2">
    <source>
        <dbReference type="Proteomes" id="UP000242457"/>
    </source>
</evidence>
<sequence>MKSTESCISCLTVEVGSKFSSVALKGLDDKSLGQIPYKALSAARRLKGSWVRTPGVKQRLYGFEEEYKLDQANSFLEKAILRDSKILNRAHDEDSKEERKNVDTVLILPSERDQMMAATFDFPSLSFEDSDESSNWNWNTLLRPNFLDGWYQTLQSYIVSLRNTRDSRRITVTSISINAIMLQMLII</sequence>
<dbReference type="OrthoDB" id="7616499at2759"/>
<accession>A0A2A3EJ66</accession>
<proteinExistence type="predicted"/>
<keyword evidence="2" id="KW-1185">Reference proteome</keyword>
<dbReference type="AlphaFoldDB" id="A0A2A3EJ66"/>
<protein>
    <submittedName>
        <fullName evidence="1">Icarapin</fullName>
    </submittedName>
</protein>
<name>A0A2A3EJ66_APICC</name>
<dbReference type="Proteomes" id="UP000242457">
    <property type="component" value="Unassembled WGS sequence"/>
</dbReference>
<organism evidence="1 2">
    <name type="scientific">Apis cerana cerana</name>
    <name type="common">Oriental honeybee</name>
    <dbReference type="NCBI Taxonomy" id="94128"/>
    <lineage>
        <taxon>Eukaryota</taxon>
        <taxon>Metazoa</taxon>
        <taxon>Ecdysozoa</taxon>
        <taxon>Arthropoda</taxon>
        <taxon>Hexapoda</taxon>
        <taxon>Insecta</taxon>
        <taxon>Pterygota</taxon>
        <taxon>Neoptera</taxon>
        <taxon>Endopterygota</taxon>
        <taxon>Hymenoptera</taxon>
        <taxon>Apocrita</taxon>
        <taxon>Aculeata</taxon>
        <taxon>Apoidea</taxon>
        <taxon>Anthophila</taxon>
        <taxon>Apidae</taxon>
        <taxon>Apis</taxon>
    </lineage>
</organism>
<gene>
    <name evidence="1" type="ORF">APICC_07632</name>
</gene>
<dbReference type="EMBL" id="KZ288227">
    <property type="protein sequence ID" value="PBC31767.1"/>
    <property type="molecule type" value="Genomic_DNA"/>
</dbReference>
<reference evidence="1 2" key="1">
    <citation type="submission" date="2014-07" db="EMBL/GenBank/DDBJ databases">
        <title>Genomic and transcriptomic analysis on Apis cerana provide comprehensive insights into honey bee biology.</title>
        <authorList>
            <person name="Diao Q."/>
            <person name="Sun L."/>
            <person name="Zheng H."/>
            <person name="Zheng H."/>
            <person name="Xu S."/>
            <person name="Wang S."/>
            <person name="Zeng Z."/>
            <person name="Hu F."/>
            <person name="Su S."/>
            <person name="Wu J."/>
        </authorList>
    </citation>
    <scope>NUCLEOTIDE SEQUENCE [LARGE SCALE GENOMIC DNA]</scope>
    <source>
        <tissue evidence="1">Pupae without intestine</tissue>
    </source>
</reference>
<evidence type="ECO:0000313" key="1">
    <source>
        <dbReference type="EMBL" id="PBC31767.1"/>
    </source>
</evidence>